<dbReference type="AlphaFoldDB" id="A0A2U9IRN9"/>
<protein>
    <submittedName>
        <fullName evidence="2">Uncharacterized protein</fullName>
    </submittedName>
</protein>
<reference evidence="2 3" key="1">
    <citation type="submission" date="2018-05" db="EMBL/GenBank/DDBJ databases">
        <title>Complete Genome Sequences of Extremely Thermoacidophilic, Metal-Mobilizing Type-Strain Members of the Archaeal Family Sulfolobaceae: Acidianus brierleyi DSM-1651T, Acidianus sulfidivorans DSM-18786T, Metallosphaera hakonensis DSM-7519T, and Metallosphaera prunae DSM-10039T.</title>
        <authorList>
            <person name="Counts J.A."/>
            <person name="Kelly R.M."/>
        </authorList>
    </citation>
    <scope>NUCLEOTIDE SEQUENCE [LARGE SCALE GENOMIC DNA]</scope>
    <source>
        <strain evidence="2 3">HO1-1</strain>
    </source>
</reference>
<name>A0A2U9IRN9_9CREN</name>
<gene>
    <name evidence="2" type="ORF">DFR87_01985</name>
</gene>
<proteinExistence type="predicted"/>
<sequence>MLDSKPLNVLEKVTLLSKVSGSITKTLGTRDPGETGYAHGNASEKWPRTKGKPFSFGLGSSFQICKRRLTLDGYRKSPALNQRNLRKFILIGVQRGGRPHPRETDSPPLYELKYGFAFDILMP</sequence>
<accession>A0A2U9IRN9</accession>
<dbReference type="Proteomes" id="UP000247586">
    <property type="component" value="Chromosome"/>
</dbReference>
<organism evidence="2 3">
    <name type="scientific">Metallosphaera hakonensis JCM 8857 = DSM 7519</name>
    <dbReference type="NCBI Taxonomy" id="1293036"/>
    <lineage>
        <taxon>Archaea</taxon>
        <taxon>Thermoproteota</taxon>
        <taxon>Thermoprotei</taxon>
        <taxon>Sulfolobales</taxon>
        <taxon>Sulfolobaceae</taxon>
        <taxon>Metallosphaera</taxon>
    </lineage>
</organism>
<keyword evidence="3" id="KW-1185">Reference proteome</keyword>
<dbReference type="EMBL" id="CP029287">
    <property type="protein sequence ID" value="AWR98675.1"/>
    <property type="molecule type" value="Genomic_DNA"/>
</dbReference>
<feature type="region of interest" description="Disordered" evidence="1">
    <location>
        <begin position="25"/>
        <end position="48"/>
    </location>
</feature>
<evidence type="ECO:0000256" key="1">
    <source>
        <dbReference type="SAM" id="MobiDB-lite"/>
    </source>
</evidence>
<reference evidence="3" key="2">
    <citation type="submission" date="2020-03" db="EMBL/GenBank/DDBJ databases">
        <title>Complete Genome Sequences of Extremely Thermoacidophilic, Metal-Mobilizing Type-Strain Members of the Archaeal Family Sulfolobaceae: Acidianus brierleyi DSM-1651T, Acidianus sulfidivorans DSM-18786T, Metallosphaera hakonensis DSM-7519T, and Metallosphaera prunae DSM-10039T.</title>
        <authorList>
            <person name="Counts J.A."/>
            <person name="Kelly R.M."/>
        </authorList>
    </citation>
    <scope>NUCLEOTIDE SEQUENCE [LARGE SCALE GENOMIC DNA]</scope>
    <source>
        <strain evidence="3">HO1-1</strain>
    </source>
</reference>
<evidence type="ECO:0000313" key="3">
    <source>
        <dbReference type="Proteomes" id="UP000247586"/>
    </source>
</evidence>
<dbReference type="STRING" id="1293036.GCA_001315825_02305"/>
<evidence type="ECO:0000313" key="2">
    <source>
        <dbReference type="EMBL" id="AWR98675.1"/>
    </source>
</evidence>
<reference evidence="3" key="3">
    <citation type="submission" date="2020-03" db="EMBL/GenBank/DDBJ databases">
        <title>Sequencing and Assembly of Multiple Reported Metal-Biooxidizing Members of the Extremely Thermoacidophilic Archaeal Family Sulfolobaceae.</title>
        <authorList>
            <person name="Counts J.A."/>
            <person name="Kelly R.M."/>
        </authorList>
    </citation>
    <scope>NUCLEOTIDE SEQUENCE [LARGE SCALE GENOMIC DNA]</scope>
    <source>
        <strain evidence="3">HO1-1</strain>
    </source>
</reference>